<organism evidence="3 4">
    <name type="scientific">Sagittula stellata (strain ATCC 700073 / DSM 11524 / E-37)</name>
    <dbReference type="NCBI Taxonomy" id="388399"/>
    <lineage>
        <taxon>Bacteria</taxon>
        <taxon>Pseudomonadati</taxon>
        <taxon>Pseudomonadota</taxon>
        <taxon>Alphaproteobacteria</taxon>
        <taxon>Rhodobacterales</taxon>
        <taxon>Roseobacteraceae</taxon>
        <taxon>Sagittula</taxon>
    </lineage>
</organism>
<keyword evidence="1" id="KW-0472">Membrane</keyword>
<feature type="transmembrane region" description="Helical" evidence="1">
    <location>
        <begin position="43"/>
        <end position="64"/>
    </location>
</feature>
<dbReference type="EMBL" id="AAYA01000004">
    <property type="protein sequence ID" value="EBA08765.1"/>
    <property type="molecule type" value="Genomic_DNA"/>
</dbReference>
<dbReference type="AlphaFoldDB" id="A3K1G9"/>
<feature type="signal peptide" evidence="2">
    <location>
        <begin position="1"/>
        <end position="19"/>
    </location>
</feature>
<evidence type="ECO:0000313" key="4">
    <source>
        <dbReference type="Proteomes" id="UP000005713"/>
    </source>
</evidence>
<keyword evidence="1" id="KW-0812">Transmembrane</keyword>
<evidence type="ECO:0000256" key="1">
    <source>
        <dbReference type="SAM" id="Phobius"/>
    </source>
</evidence>
<comment type="caution">
    <text evidence="3">The sequence shown here is derived from an EMBL/GenBank/DDBJ whole genome shotgun (WGS) entry which is preliminary data.</text>
</comment>
<accession>A3K1G9</accession>
<proteinExistence type="predicted"/>
<feature type="chain" id="PRO_5002655134" description="Ferrochelatase" evidence="2">
    <location>
        <begin position="20"/>
        <end position="66"/>
    </location>
</feature>
<keyword evidence="1" id="KW-1133">Transmembrane helix</keyword>
<protein>
    <recommendedName>
        <fullName evidence="5">Ferrochelatase</fullName>
    </recommendedName>
</protein>
<evidence type="ECO:0000313" key="3">
    <source>
        <dbReference type="EMBL" id="EBA08765.1"/>
    </source>
</evidence>
<evidence type="ECO:0000256" key="2">
    <source>
        <dbReference type="SAM" id="SignalP"/>
    </source>
</evidence>
<gene>
    <name evidence="3" type="ORF">SSE37_03945</name>
</gene>
<keyword evidence="4" id="KW-1185">Reference proteome</keyword>
<dbReference type="Proteomes" id="UP000005713">
    <property type="component" value="Unassembled WGS sequence"/>
</dbReference>
<sequence>MKRYAAAFALLIAASAAQAGSYDAPADPPLMPPVIVADDAAASSMPSAGLVLGIAALVVFGVAVGN</sequence>
<reference evidence="3 4" key="1">
    <citation type="submission" date="2006-06" db="EMBL/GenBank/DDBJ databases">
        <authorList>
            <person name="Moran M.A."/>
            <person name="Ferriera S."/>
            <person name="Johnson J."/>
            <person name="Kravitz S."/>
            <person name="Beeson K."/>
            <person name="Sutton G."/>
            <person name="Rogers Y.-H."/>
            <person name="Friedman R."/>
            <person name="Frazier M."/>
            <person name="Venter J.C."/>
        </authorList>
    </citation>
    <scope>NUCLEOTIDE SEQUENCE [LARGE SCALE GENOMIC DNA]</scope>
    <source>
        <strain evidence="3 4">E-37</strain>
    </source>
</reference>
<dbReference type="RefSeq" id="WP_005857555.1">
    <property type="nucleotide sequence ID" value="NZ_AAYA01000004.1"/>
</dbReference>
<evidence type="ECO:0008006" key="5">
    <source>
        <dbReference type="Google" id="ProtNLM"/>
    </source>
</evidence>
<name>A3K1G9_SAGS3</name>
<keyword evidence="2" id="KW-0732">Signal</keyword>